<organism evidence="2 3">
    <name type="scientific">Necator americanus</name>
    <name type="common">Human hookworm</name>
    <dbReference type="NCBI Taxonomy" id="51031"/>
    <lineage>
        <taxon>Eukaryota</taxon>
        <taxon>Metazoa</taxon>
        <taxon>Ecdysozoa</taxon>
        <taxon>Nematoda</taxon>
        <taxon>Chromadorea</taxon>
        <taxon>Rhabditida</taxon>
        <taxon>Rhabditina</taxon>
        <taxon>Rhabditomorpha</taxon>
        <taxon>Strongyloidea</taxon>
        <taxon>Ancylostomatidae</taxon>
        <taxon>Bunostominae</taxon>
        <taxon>Necator</taxon>
    </lineage>
</organism>
<dbReference type="InterPro" id="IPR011989">
    <property type="entry name" value="ARM-like"/>
</dbReference>
<dbReference type="PANTHER" id="PTHR13357:SF1">
    <property type="entry name" value="NCK-INTERACTING PROTEIN WITH SH3 DOMAIN"/>
    <property type="match status" value="1"/>
</dbReference>
<dbReference type="Pfam" id="PF09431">
    <property type="entry name" value="SPIN90_LRD"/>
    <property type="match status" value="1"/>
</dbReference>
<evidence type="ECO:0000313" key="2">
    <source>
        <dbReference type="EMBL" id="KAK6747684.1"/>
    </source>
</evidence>
<dbReference type="PANTHER" id="PTHR13357">
    <property type="entry name" value="SH3 ADAPTER PROTEIN SPIN90 NCK INTERACTING PROTEIN WITH SH3 DOMAIN"/>
    <property type="match status" value="1"/>
</dbReference>
<accession>A0ABR1DB76</accession>
<dbReference type="Proteomes" id="UP001303046">
    <property type="component" value="Unassembled WGS sequence"/>
</dbReference>
<dbReference type="Gene3D" id="1.25.10.10">
    <property type="entry name" value="Leucine-rich Repeat Variant"/>
    <property type="match status" value="1"/>
</dbReference>
<feature type="domain" description="SPIN90/Ldb17 leucine-rich" evidence="1">
    <location>
        <begin position="250"/>
        <end position="339"/>
    </location>
</feature>
<proteinExistence type="predicted"/>
<evidence type="ECO:0000313" key="3">
    <source>
        <dbReference type="Proteomes" id="UP001303046"/>
    </source>
</evidence>
<dbReference type="EMBL" id="JAVFWL010000004">
    <property type="protein sequence ID" value="KAK6747684.1"/>
    <property type="molecule type" value="Genomic_DNA"/>
</dbReference>
<protein>
    <recommendedName>
        <fullName evidence="1">SPIN90/Ldb17 leucine-rich domain-containing protein</fullName>
    </recommendedName>
</protein>
<reference evidence="2 3" key="1">
    <citation type="submission" date="2023-08" db="EMBL/GenBank/DDBJ databases">
        <title>A Necator americanus chromosomal reference genome.</title>
        <authorList>
            <person name="Ilik V."/>
            <person name="Petrzelkova K.J."/>
            <person name="Pardy F."/>
            <person name="Fuh T."/>
            <person name="Niatou-Singa F.S."/>
            <person name="Gouil Q."/>
            <person name="Baker L."/>
            <person name="Ritchie M.E."/>
            <person name="Jex A.R."/>
            <person name="Gazzola D."/>
            <person name="Li H."/>
            <person name="Toshio Fujiwara R."/>
            <person name="Zhan B."/>
            <person name="Aroian R.V."/>
            <person name="Pafco B."/>
            <person name="Schwarz E.M."/>
        </authorList>
    </citation>
    <scope>NUCLEOTIDE SEQUENCE [LARGE SCALE GENOMIC DNA]</scope>
    <source>
        <strain evidence="2 3">Aroian</strain>
        <tissue evidence="2">Whole animal</tissue>
    </source>
</reference>
<gene>
    <name evidence="2" type="primary">Necator_chrIV.g14008</name>
    <name evidence="2" type="ORF">RB195_000715</name>
</gene>
<dbReference type="SUPFAM" id="SSF48371">
    <property type="entry name" value="ARM repeat"/>
    <property type="match status" value="1"/>
</dbReference>
<sequence>MYERVLNEGQIATDIVDAIRSTTDAPLSSCIEAARNCIAVMAPFIQGDSFLRIQEAVNSYTVKVDDCYDYRLLTEMKELLEQIFKEKYELSFSTEQDDDILLKYLQMFASGVTKTDPLVVKYLISMDDFQWMDHLINVYHMDQNNAVRLASLRCIVSLVDVCSDLLTYILNSRLPEIVATQFQSEDSSLSELELTAIKLLTKIYSTEETPPLHHFEIFDVSMFMKLLNHIQVHPSEIMDFIVNFNGILGDNQRNTIVAALIENPCPFLGQLLVKVVNDQTTGRRLKLLKDIIAQENLYSQLFYRNDLDVLSHILARELINSENKTIRSQCMECISRLAEMGHCDERVREAVENSNFNDDLRSKTLAVIEKNMYSGQNKG</sequence>
<evidence type="ECO:0000259" key="1">
    <source>
        <dbReference type="Pfam" id="PF09431"/>
    </source>
</evidence>
<name>A0ABR1DB76_NECAM</name>
<comment type="caution">
    <text evidence="2">The sequence shown here is derived from an EMBL/GenBank/DDBJ whole genome shotgun (WGS) entry which is preliminary data.</text>
</comment>
<keyword evidence="3" id="KW-1185">Reference proteome</keyword>
<dbReference type="InterPro" id="IPR030125">
    <property type="entry name" value="SPIN90/Ldb17"/>
</dbReference>
<dbReference type="InterPro" id="IPR018556">
    <property type="entry name" value="SPIN90/Ldb17_LRD"/>
</dbReference>
<dbReference type="InterPro" id="IPR016024">
    <property type="entry name" value="ARM-type_fold"/>
</dbReference>